<feature type="domain" description="Putative mucin/carbohydrate-binding" evidence="1">
    <location>
        <begin position="36"/>
        <end position="147"/>
    </location>
</feature>
<dbReference type="InterPro" id="IPR004954">
    <property type="entry name" value="Mucin-bd"/>
</dbReference>
<evidence type="ECO:0000259" key="1">
    <source>
        <dbReference type="Pfam" id="PF03272"/>
    </source>
</evidence>
<accession>A0A9W5R689</accession>
<comment type="caution">
    <text evidence="2">The sequence shown here is derived from an EMBL/GenBank/DDBJ whole genome shotgun (WGS) entry which is preliminary data.</text>
</comment>
<gene>
    <name evidence="2" type="ORF">IKC_03064</name>
</gene>
<dbReference type="AlphaFoldDB" id="A0A9W5R689"/>
<protein>
    <recommendedName>
        <fullName evidence="1">Putative mucin/carbohydrate-binding domain-containing protein</fullName>
    </recommendedName>
</protein>
<proteinExistence type="predicted"/>
<name>A0A9W5R689_BACCE</name>
<evidence type="ECO:0000313" key="2">
    <source>
        <dbReference type="EMBL" id="EOQ11491.1"/>
    </source>
</evidence>
<organism evidence="2 3">
    <name type="scientific">Bacillus cereus VD184</name>
    <dbReference type="NCBI Taxonomy" id="1053242"/>
    <lineage>
        <taxon>Bacteria</taxon>
        <taxon>Bacillati</taxon>
        <taxon>Bacillota</taxon>
        <taxon>Bacilli</taxon>
        <taxon>Bacillales</taxon>
        <taxon>Bacillaceae</taxon>
        <taxon>Bacillus</taxon>
        <taxon>Bacillus cereus group</taxon>
    </lineage>
</organism>
<dbReference type="EMBL" id="AHFK01000045">
    <property type="protein sequence ID" value="EOQ11491.1"/>
    <property type="molecule type" value="Genomic_DNA"/>
</dbReference>
<evidence type="ECO:0000313" key="3">
    <source>
        <dbReference type="Proteomes" id="UP000014028"/>
    </source>
</evidence>
<dbReference type="Proteomes" id="UP000014028">
    <property type="component" value="Unassembled WGS sequence"/>
</dbReference>
<reference evidence="2 3" key="1">
    <citation type="submission" date="2012-12" db="EMBL/GenBank/DDBJ databases">
        <title>The Genome Sequence of Bacillus cereus VD184.</title>
        <authorList>
            <consortium name="The Broad Institute Genome Sequencing Platform"/>
            <consortium name="The Broad Institute Genome Sequencing Center for Infectious Disease"/>
            <person name="Feldgarden M."/>
            <person name="Van der Auwera G.A."/>
            <person name="Mahillon J."/>
            <person name="Duprez V."/>
            <person name="Timmery S."/>
            <person name="Mattelet C."/>
            <person name="Dierick K."/>
            <person name="Sun M."/>
            <person name="Yu Z."/>
            <person name="Zhu L."/>
            <person name="Hu X."/>
            <person name="Shank E.B."/>
            <person name="Swiecicka I."/>
            <person name="Hansen B.M."/>
            <person name="Andrup L."/>
            <person name="Walker B."/>
            <person name="Young S.K."/>
            <person name="Zeng Q."/>
            <person name="Gargeya S."/>
            <person name="Fitzgerald M."/>
            <person name="Haas B."/>
            <person name="Abouelleil A."/>
            <person name="Alvarado L."/>
            <person name="Arachchi H.M."/>
            <person name="Berlin A.M."/>
            <person name="Chapman S.B."/>
            <person name="Dewar J."/>
            <person name="Goldberg J."/>
            <person name="Griggs A."/>
            <person name="Gujja S."/>
            <person name="Hansen M."/>
            <person name="Howarth C."/>
            <person name="Imamovic A."/>
            <person name="Larimer J."/>
            <person name="McCowan C."/>
            <person name="Murphy C."/>
            <person name="Neiman D."/>
            <person name="Pearson M."/>
            <person name="Priest M."/>
            <person name="Roberts A."/>
            <person name="Saif S."/>
            <person name="Shea T."/>
            <person name="Sisk P."/>
            <person name="Sykes S."/>
            <person name="Wortman J."/>
            <person name="Nusbaum C."/>
            <person name="Birren B."/>
        </authorList>
    </citation>
    <scope>NUCLEOTIDE SEQUENCE [LARGE SCALE GENOMIC DNA]</scope>
    <source>
        <strain evidence="2 3">VD184</strain>
    </source>
</reference>
<dbReference type="Pfam" id="PF03272">
    <property type="entry name" value="Mucin_bdg"/>
    <property type="match status" value="1"/>
</dbReference>
<sequence length="217" mass="25529">MYHFSTYYACVKEKDNSLTIDVNEMKVSNLVNETIQFLGLGDDQFAELNTDLEQKRAVFTVTTKTPHSYYADEKYASIEVFNEKGEKIYTKEMEGTNVTIVKDTIPLKEGYKIKIYHDEIKKRLTSKATIINPMNKTNEFIMTKWGLKNTYLKNNPEENLMKRIDEEMEEIISNPVLKEIPMQKLEMKKNVWMAINMLSEPQKITYINKYKDSLYNE</sequence>